<feature type="region of interest" description="Disordered" evidence="3">
    <location>
        <begin position="140"/>
        <end position="169"/>
    </location>
</feature>
<dbReference type="PANTHER" id="PTHR38340:SF1">
    <property type="entry name" value="S-LAYER PROTEIN"/>
    <property type="match status" value="1"/>
</dbReference>
<name>A0ABQ3ZN59_9ACTN</name>
<evidence type="ECO:0000313" key="6">
    <source>
        <dbReference type="Proteomes" id="UP000603200"/>
    </source>
</evidence>
<comment type="subcellular location">
    <subcellularLocation>
        <location evidence="1">Secreted</location>
    </subcellularLocation>
</comment>
<evidence type="ECO:0000313" key="5">
    <source>
        <dbReference type="EMBL" id="GIE20019.1"/>
    </source>
</evidence>
<dbReference type="SUPFAM" id="SSF51120">
    <property type="entry name" value="beta-Roll"/>
    <property type="match status" value="2"/>
</dbReference>
<protein>
    <recommendedName>
        <fullName evidence="7">Hemolysin type calcium-binding protein</fullName>
    </recommendedName>
</protein>
<dbReference type="InterPro" id="IPR001343">
    <property type="entry name" value="Hemolysn_Ca-bd"/>
</dbReference>
<proteinExistence type="predicted"/>
<dbReference type="PROSITE" id="PS00330">
    <property type="entry name" value="HEMOLYSIN_CALCIUM"/>
    <property type="match status" value="2"/>
</dbReference>
<feature type="signal peptide" evidence="4">
    <location>
        <begin position="1"/>
        <end position="20"/>
    </location>
</feature>
<dbReference type="Proteomes" id="UP000603200">
    <property type="component" value="Unassembled WGS sequence"/>
</dbReference>
<dbReference type="Pfam" id="PF00353">
    <property type="entry name" value="HemolysinCabind"/>
    <property type="match status" value="3"/>
</dbReference>
<evidence type="ECO:0000256" key="2">
    <source>
        <dbReference type="ARBA" id="ARBA00022525"/>
    </source>
</evidence>
<dbReference type="InterPro" id="IPR011049">
    <property type="entry name" value="Serralysin-like_metalloprot_C"/>
</dbReference>
<dbReference type="Gene3D" id="2.150.10.10">
    <property type="entry name" value="Serralysin-like metalloprotease, C-terminal"/>
    <property type="match status" value="1"/>
</dbReference>
<comment type="caution">
    <text evidence="5">The sequence shown here is derived from an EMBL/GenBank/DDBJ whole genome shotgun (WGS) entry which is preliminary data.</text>
</comment>
<accession>A0ABQ3ZN59</accession>
<dbReference type="PANTHER" id="PTHR38340">
    <property type="entry name" value="S-LAYER PROTEIN"/>
    <property type="match status" value="1"/>
</dbReference>
<feature type="compositionally biased region" description="Basic and acidic residues" evidence="3">
    <location>
        <begin position="145"/>
        <end position="157"/>
    </location>
</feature>
<evidence type="ECO:0000256" key="4">
    <source>
        <dbReference type="SAM" id="SignalP"/>
    </source>
</evidence>
<evidence type="ECO:0000256" key="1">
    <source>
        <dbReference type="ARBA" id="ARBA00004613"/>
    </source>
</evidence>
<sequence>MAIAGSLVAAPFLLASPAQAAATGAASVVSSTKVQYTAGSGKTNKVTITRSGRTVTIDDKVTIKPGKGCKRVGKDVTKVRCTTSKTPTWVRIHLGDRNDWLQNKSDLGISVYAGSGNDTVYGGPRADSLYGDSGKDKLWGSGGNDRLDGSDGNDRLDGGAGNDSINGGTGADSILARGGDDKIWGMTGNDTIWAGPGADTIWDDLPGRESGADYYSGGAGRDSLYYVRDEKVWLDADGVKGDDGAKGEHDTIAKDIEVLS</sequence>
<keyword evidence="2" id="KW-0964">Secreted</keyword>
<keyword evidence="4" id="KW-0732">Signal</keyword>
<organism evidence="5 6">
    <name type="scientific">Winogradskya humida</name>
    <dbReference type="NCBI Taxonomy" id="113566"/>
    <lineage>
        <taxon>Bacteria</taxon>
        <taxon>Bacillati</taxon>
        <taxon>Actinomycetota</taxon>
        <taxon>Actinomycetes</taxon>
        <taxon>Micromonosporales</taxon>
        <taxon>Micromonosporaceae</taxon>
        <taxon>Winogradskya</taxon>
    </lineage>
</organism>
<dbReference type="EMBL" id="BOMN01000037">
    <property type="protein sequence ID" value="GIE20019.1"/>
    <property type="molecule type" value="Genomic_DNA"/>
</dbReference>
<reference evidence="5 6" key="1">
    <citation type="submission" date="2021-01" db="EMBL/GenBank/DDBJ databases">
        <title>Whole genome shotgun sequence of Actinoplanes humidus NBRC 14915.</title>
        <authorList>
            <person name="Komaki H."/>
            <person name="Tamura T."/>
        </authorList>
    </citation>
    <scope>NUCLEOTIDE SEQUENCE [LARGE SCALE GENOMIC DNA]</scope>
    <source>
        <strain evidence="5 6">NBRC 14915</strain>
    </source>
</reference>
<keyword evidence="6" id="KW-1185">Reference proteome</keyword>
<dbReference type="PRINTS" id="PR00313">
    <property type="entry name" value="CABNDNGRPT"/>
</dbReference>
<dbReference type="InterPro" id="IPR050557">
    <property type="entry name" value="RTX_toxin/Mannuronan_C5-epim"/>
</dbReference>
<dbReference type="InterPro" id="IPR018511">
    <property type="entry name" value="Hemolysin-typ_Ca-bd_CS"/>
</dbReference>
<evidence type="ECO:0000256" key="3">
    <source>
        <dbReference type="SAM" id="MobiDB-lite"/>
    </source>
</evidence>
<evidence type="ECO:0008006" key="7">
    <source>
        <dbReference type="Google" id="ProtNLM"/>
    </source>
</evidence>
<gene>
    <name evidence="5" type="ORF">Ahu01nite_031210</name>
</gene>
<feature type="chain" id="PRO_5047325191" description="Hemolysin type calcium-binding protein" evidence="4">
    <location>
        <begin position="21"/>
        <end position="260"/>
    </location>
</feature>